<evidence type="ECO:0000313" key="11">
    <source>
        <dbReference type="Proteomes" id="UP000014387"/>
    </source>
</evidence>
<keyword evidence="11" id="KW-1185">Reference proteome</keyword>
<dbReference type="PANTHER" id="PTHR30450:SF1">
    <property type="entry name" value="D-METHIONINE TRANSPORT SYSTEM PERMEASE PROTEIN METI-RELATED"/>
    <property type="match status" value="1"/>
</dbReference>
<dbReference type="InterPro" id="IPR035906">
    <property type="entry name" value="MetI-like_sf"/>
</dbReference>
<evidence type="ECO:0000256" key="3">
    <source>
        <dbReference type="ARBA" id="ARBA00022448"/>
    </source>
</evidence>
<keyword evidence="7 8" id="KW-0472">Membrane</keyword>
<accession>A0A9W5RFA2</accession>
<dbReference type="Gene3D" id="1.10.3720.10">
    <property type="entry name" value="MetI-like"/>
    <property type="match status" value="1"/>
</dbReference>
<evidence type="ECO:0000256" key="1">
    <source>
        <dbReference type="ARBA" id="ARBA00004651"/>
    </source>
</evidence>
<feature type="transmembrane region" description="Helical" evidence="8">
    <location>
        <begin position="38"/>
        <end position="56"/>
    </location>
</feature>
<evidence type="ECO:0000256" key="6">
    <source>
        <dbReference type="ARBA" id="ARBA00022989"/>
    </source>
</evidence>
<comment type="subcellular location">
    <subcellularLocation>
        <location evidence="1 8">Cell membrane</location>
        <topology evidence="1 8">Multi-pass membrane protein</topology>
    </subcellularLocation>
</comment>
<name>A0A9W5RFA2_9ACTO</name>
<dbReference type="InterPro" id="IPR000515">
    <property type="entry name" value="MetI-like"/>
</dbReference>
<protein>
    <recommendedName>
        <fullName evidence="9">ABC transmembrane type-1 domain-containing protein</fullName>
    </recommendedName>
</protein>
<evidence type="ECO:0000256" key="8">
    <source>
        <dbReference type="RuleBase" id="RU363032"/>
    </source>
</evidence>
<keyword evidence="5 8" id="KW-0812">Transmembrane</keyword>
<dbReference type="EMBL" id="AGWN01000001">
    <property type="protein sequence ID" value="EPD31463.1"/>
    <property type="molecule type" value="Genomic_DNA"/>
</dbReference>
<evidence type="ECO:0000256" key="5">
    <source>
        <dbReference type="ARBA" id="ARBA00022692"/>
    </source>
</evidence>
<dbReference type="SUPFAM" id="SSF161098">
    <property type="entry name" value="MetI-like"/>
    <property type="match status" value="1"/>
</dbReference>
<dbReference type="RefSeq" id="WP_016444574.1">
    <property type="nucleotide sequence ID" value="NZ_KE150266.1"/>
</dbReference>
<feature type="transmembrane region" description="Helical" evidence="8">
    <location>
        <begin position="205"/>
        <end position="224"/>
    </location>
</feature>
<sequence length="234" mass="24738">MSVATALVALAADGQWLDNPAIKEAFWPSVWQTLAMTAWATVITVVIGTPLGLFLVSTARGGLTPNRVANQILGFIVNVGRSIPFIILLIAILPFTRFVVGTTLGWKAAVVPLSVGAIPFFARLVETNVRGVSAGKIEAAHMMGASRWEIMFGVQVREALPALIDSVTVLAVTLIGYSAIAGVLGGGGLGQLAMNYGYNRFQGDVMLVSVVGIVIIVQIVQVVGDMLSRLVDHR</sequence>
<feature type="transmembrane region" description="Helical" evidence="8">
    <location>
        <begin position="104"/>
        <end position="122"/>
    </location>
</feature>
<evidence type="ECO:0000259" key="9">
    <source>
        <dbReference type="PROSITE" id="PS50928"/>
    </source>
</evidence>
<dbReference type="PANTHER" id="PTHR30450">
    <property type="entry name" value="ABC TRANSPORTER PERMEASE"/>
    <property type="match status" value="1"/>
</dbReference>
<dbReference type="Pfam" id="PF00528">
    <property type="entry name" value="BPD_transp_1"/>
    <property type="match status" value="1"/>
</dbReference>
<dbReference type="FunFam" id="1.10.3720.10:FF:000002">
    <property type="entry name" value="D-methionine ABC transporter permease MetI"/>
    <property type="match status" value="1"/>
</dbReference>
<dbReference type="OrthoDB" id="9793490at2"/>
<gene>
    <name evidence="10" type="ORF">HMPREF9238_01237</name>
</gene>
<feature type="transmembrane region" description="Helical" evidence="8">
    <location>
        <begin position="68"/>
        <end position="92"/>
    </location>
</feature>
<dbReference type="InterPro" id="IPR051322">
    <property type="entry name" value="AA_ABC_Transporter_Permease"/>
</dbReference>
<reference evidence="10 11" key="1">
    <citation type="submission" date="2013-05" db="EMBL/GenBank/DDBJ databases">
        <title>The Genome Sequence of Actinomyces europaeus ACS-120-V-COL10B.</title>
        <authorList>
            <consortium name="The Broad Institute Genomics Platform"/>
            <person name="Earl A."/>
            <person name="Ward D."/>
            <person name="Feldgarden M."/>
            <person name="Gevers D."/>
            <person name="Saerens B."/>
            <person name="Vaneechoutte M."/>
            <person name="Walker B."/>
            <person name="Young S."/>
            <person name="Zeng Q."/>
            <person name="Gargeya S."/>
            <person name="Fitzgerald M."/>
            <person name="Haas B."/>
            <person name="Abouelleil A."/>
            <person name="Allen A.W."/>
            <person name="Alvarado L."/>
            <person name="Arachchi H.M."/>
            <person name="Berlin A.M."/>
            <person name="Chapman S.B."/>
            <person name="Gainer-Dewar J."/>
            <person name="Goldberg J."/>
            <person name="Griggs A."/>
            <person name="Gujja S."/>
            <person name="Hansen M."/>
            <person name="Howarth C."/>
            <person name="Imamovic A."/>
            <person name="Ireland A."/>
            <person name="Larimer J."/>
            <person name="McCowan C."/>
            <person name="Murphy C."/>
            <person name="Pearson M."/>
            <person name="Poon T.W."/>
            <person name="Priest M."/>
            <person name="Roberts A."/>
            <person name="Saif S."/>
            <person name="Shea T."/>
            <person name="Sisk P."/>
            <person name="Sykes S."/>
            <person name="Wortman J."/>
            <person name="Nusbaum C."/>
            <person name="Birren B."/>
        </authorList>
    </citation>
    <scope>NUCLEOTIDE SEQUENCE [LARGE SCALE GENOMIC DNA]</scope>
    <source>
        <strain evidence="10 11">ACS-120-V-Col10b</strain>
    </source>
</reference>
<keyword evidence="4" id="KW-1003">Cell membrane</keyword>
<dbReference type="GO" id="GO:0048473">
    <property type="term" value="P:D-methionine transmembrane transport"/>
    <property type="evidence" value="ECO:0007669"/>
    <property type="project" value="TreeGrafter"/>
</dbReference>
<comment type="caution">
    <text evidence="10">The sequence shown here is derived from an EMBL/GenBank/DDBJ whole genome shotgun (WGS) entry which is preliminary data.</text>
</comment>
<dbReference type="PROSITE" id="PS50928">
    <property type="entry name" value="ABC_TM1"/>
    <property type="match status" value="1"/>
</dbReference>
<dbReference type="CDD" id="cd06261">
    <property type="entry name" value="TM_PBP2"/>
    <property type="match status" value="1"/>
</dbReference>
<evidence type="ECO:0000256" key="7">
    <source>
        <dbReference type="ARBA" id="ARBA00023136"/>
    </source>
</evidence>
<keyword evidence="6 8" id="KW-1133">Transmembrane helix</keyword>
<evidence type="ECO:0000256" key="4">
    <source>
        <dbReference type="ARBA" id="ARBA00022475"/>
    </source>
</evidence>
<dbReference type="Proteomes" id="UP000014387">
    <property type="component" value="Unassembled WGS sequence"/>
</dbReference>
<dbReference type="GO" id="GO:0005886">
    <property type="term" value="C:plasma membrane"/>
    <property type="evidence" value="ECO:0007669"/>
    <property type="project" value="UniProtKB-SubCell"/>
</dbReference>
<evidence type="ECO:0000256" key="2">
    <source>
        <dbReference type="ARBA" id="ARBA00007069"/>
    </source>
</evidence>
<evidence type="ECO:0000313" key="10">
    <source>
        <dbReference type="EMBL" id="EPD31463.1"/>
    </source>
</evidence>
<organism evidence="10 11">
    <name type="scientific">Gleimia europaea ACS-120-V-Col10b</name>
    <dbReference type="NCBI Taxonomy" id="883069"/>
    <lineage>
        <taxon>Bacteria</taxon>
        <taxon>Bacillati</taxon>
        <taxon>Actinomycetota</taxon>
        <taxon>Actinomycetes</taxon>
        <taxon>Actinomycetales</taxon>
        <taxon>Actinomycetaceae</taxon>
        <taxon>Gleimia</taxon>
    </lineage>
</organism>
<keyword evidence="3 8" id="KW-0813">Transport</keyword>
<comment type="similarity">
    <text evidence="2">Belongs to the binding-protein-dependent transport system permease family. CysTW subfamily.</text>
</comment>
<proteinExistence type="inferred from homology"/>
<dbReference type="AlphaFoldDB" id="A0A9W5RFA2"/>
<feature type="domain" description="ABC transmembrane type-1" evidence="9">
    <location>
        <begin position="30"/>
        <end position="224"/>
    </location>
</feature>
<feature type="transmembrane region" description="Helical" evidence="8">
    <location>
        <begin position="162"/>
        <end position="185"/>
    </location>
</feature>